<dbReference type="InterPro" id="IPR036179">
    <property type="entry name" value="Ig-like_dom_sf"/>
</dbReference>
<protein>
    <recommendedName>
        <fullName evidence="2">Ig-like domain-containing protein</fullName>
    </recommendedName>
</protein>
<dbReference type="EMBL" id="HACA01029260">
    <property type="protein sequence ID" value="CDW46621.1"/>
    <property type="molecule type" value="Transcribed_RNA"/>
</dbReference>
<proteinExistence type="predicted"/>
<dbReference type="InterPro" id="IPR013783">
    <property type="entry name" value="Ig-like_fold"/>
</dbReference>
<keyword evidence="1" id="KW-0732">Signal</keyword>
<evidence type="ECO:0000313" key="3">
    <source>
        <dbReference type="EMBL" id="CDW46621.1"/>
    </source>
</evidence>
<dbReference type="AlphaFoldDB" id="A0A0K2V9L3"/>
<accession>A0A0K2V9L3</accession>
<evidence type="ECO:0000256" key="1">
    <source>
        <dbReference type="SAM" id="SignalP"/>
    </source>
</evidence>
<reference evidence="3" key="1">
    <citation type="submission" date="2014-05" db="EMBL/GenBank/DDBJ databases">
        <authorList>
            <person name="Chronopoulou M."/>
        </authorList>
    </citation>
    <scope>NUCLEOTIDE SEQUENCE</scope>
    <source>
        <tissue evidence="3">Whole organism</tissue>
    </source>
</reference>
<evidence type="ECO:0000259" key="2">
    <source>
        <dbReference type="PROSITE" id="PS50835"/>
    </source>
</evidence>
<dbReference type="InterPro" id="IPR007110">
    <property type="entry name" value="Ig-like_dom"/>
</dbReference>
<feature type="signal peptide" evidence="1">
    <location>
        <begin position="1"/>
        <end position="21"/>
    </location>
</feature>
<feature type="domain" description="Ig-like" evidence="2">
    <location>
        <begin position="156"/>
        <end position="246"/>
    </location>
</feature>
<dbReference type="SUPFAM" id="SSF48726">
    <property type="entry name" value="Immunoglobulin"/>
    <property type="match status" value="1"/>
</dbReference>
<dbReference type="Gene3D" id="2.60.40.10">
    <property type="entry name" value="Immunoglobulins"/>
    <property type="match status" value="1"/>
</dbReference>
<sequence>MNYINLINLFVLFFETSFADTQETIRQERFFFGDLDLFFSHSSDNKGYNWDGRNTPRDPGFIGSQQLNTFRDSFGEFFYGLNGNQVYLQCFDKYRYPNNHCQGKSVYFPVNRPQVVQQQISSIGPYKPNYEDAEPGNTNDVDFVEVSADEARRYRPYYGRFDGRGNVNVGRGIYEARGKDVEIDCDFPREKEVRRIVWCKVPSYDRSSWKDESNRGRLRVKRLGRSSTKLIIRNFKQEQDSGTYRCFGLRNRDQGLEPIYMETDVRPIALPAYFTSYRN</sequence>
<organism evidence="3">
    <name type="scientific">Lepeophtheirus salmonis</name>
    <name type="common">Salmon louse</name>
    <name type="synonym">Caligus salmonis</name>
    <dbReference type="NCBI Taxonomy" id="72036"/>
    <lineage>
        <taxon>Eukaryota</taxon>
        <taxon>Metazoa</taxon>
        <taxon>Ecdysozoa</taxon>
        <taxon>Arthropoda</taxon>
        <taxon>Crustacea</taxon>
        <taxon>Multicrustacea</taxon>
        <taxon>Hexanauplia</taxon>
        <taxon>Copepoda</taxon>
        <taxon>Siphonostomatoida</taxon>
        <taxon>Caligidae</taxon>
        <taxon>Lepeophtheirus</taxon>
    </lineage>
</organism>
<dbReference type="PROSITE" id="PS50835">
    <property type="entry name" value="IG_LIKE"/>
    <property type="match status" value="1"/>
</dbReference>
<name>A0A0K2V9L3_LEPSM</name>
<feature type="chain" id="PRO_5005489347" description="Ig-like domain-containing protein" evidence="1">
    <location>
        <begin position="22"/>
        <end position="279"/>
    </location>
</feature>
<dbReference type="OrthoDB" id="10616404at2759"/>